<comment type="caution">
    <text evidence="2">The sequence shown here is derived from an EMBL/GenBank/DDBJ whole genome shotgun (WGS) entry which is preliminary data.</text>
</comment>
<proteinExistence type="predicted"/>
<organism evidence="2 3">
    <name type="scientific">Oceanibaculum pacificum</name>
    <dbReference type="NCBI Taxonomy" id="580166"/>
    <lineage>
        <taxon>Bacteria</taxon>
        <taxon>Pseudomonadati</taxon>
        <taxon>Pseudomonadota</taxon>
        <taxon>Alphaproteobacteria</taxon>
        <taxon>Rhodospirillales</taxon>
        <taxon>Oceanibaculaceae</taxon>
        <taxon>Oceanibaculum</taxon>
    </lineage>
</organism>
<keyword evidence="3" id="KW-1185">Reference proteome</keyword>
<feature type="chain" id="PRO_5007602165" evidence="1">
    <location>
        <begin position="26"/>
        <end position="203"/>
    </location>
</feature>
<protein>
    <submittedName>
        <fullName evidence="2">Uncharacterized protein</fullName>
    </submittedName>
</protein>
<dbReference type="Proteomes" id="UP000076400">
    <property type="component" value="Unassembled WGS sequence"/>
</dbReference>
<feature type="signal peptide" evidence="1">
    <location>
        <begin position="1"/>
        <end position="25"/>
    </location>
</feature>
<evidence type="ECO:0000313" key="3">
    <source>
        <dbReference type="Proteomes" id="UP000076400"/>
    </source>
</evidence>
<sequence>MRKHSALLGLTLAIAVTTTMPRAWAADPSSFEVMGLRLGMSASEAEAAGEENGFDIVRRDPAPSFKQAVAQRRGQRINGNTYTGVNKIRLVRGDARVEAFFTPTPDGPRLYQVAANVFETDNDVDLGKEIIARYGEPDERGQREWLWGDTGVFYARAEPYLEFQPTPVSATRPHPVGRLILADPALQKRSQEAIADEAIQGSK</sequence>
<gene>
    <name evidence="2" type="ORF">AUP43_02255</name>
</gene>
<keyword evidence="1" id="KW-0732">Signal</keyword>
<dbReference type="AlphaFoldDB" id="A0A154W1D9"/>
<dbReference type="STRING" id="580166.AUP43_02255"/>
<evidence type="ECO:0000256" key="1">
    <source>
        <dbReference type="SAM" id="SignalP"/>
    </source>
</evidence>
<dbReference type="OrthoDB" id="7557487at2"/>
<dbReference type="RefSeq" id="WP_067556936.1">
    <property type="nucleotide sequence ID" value="NZ_LPXN01000116.1"/>
</dbReference>
<accession>A0A154W1D9</accession>
<dbReference type="EMBL" id="LPXN01000116">
    <property type="protein sequence ID" value="KZD07365.1"/>
    <property type="molecule type" value="Genomic_DNA"/>
</dbReference>
<evidence type="ECO:0000313" key="2">
    <source>
        <dbReference type="EMBL" id="KZD07365.1"/>
    </source>
</evidence>
<reference evidence="2 3" key="1">
    <citation type="submission" date="2015-12" db="EMBL/GenBank/DDBJ databases">
        <title>Genome sequence of Oceanibaculum pacificum MCCC 1A02656.</title>
        <authorList>
            <person name="Lu L."/>
            <person name="Lai Q."/>
            <person name="Shao Z."/>
            <person name="Qian P."/>
        </authorList>
    </citation>
    <scope>NUCLEOTIDE SEQUENCE [LARGE SCALE GENOMIC DNA]</scope>
    <source>
        <strain evidence="2 3">MCCC 1A02656</strain>
    </source>
</reference>
<name>A0A154W1D9_9PROT</name>